<sequence>CVRACCVRACVLAFHRPASPGARMVRSISVCVHAFESVCMTVCVCVCAYVCSCLSLCVCIFLSGSELKSDSRVRALSGGRQLQISGAERTDSASYTCTASNAAGNAAKEYSLQVYVRPSIRLSEGTAGNDITMTRGGDITLQCEADGVPRPAVTWLKDGRPITGQRGAQVLNEGRLLQIKDAKVSDTGRYTCVAVNVAGQADGKHDVNVHVPPSISGQTQVPENVSVVVNNPVALTCEASGIPLPAITWLKDGRPIRASSSVRVLSG</sequence>
<dbReference type="InterPro" id="IPR036179">
    <property type="entry name" value="Ig-like_dom_sf"/>
</dbReference>
<protein>
    <recommendedName>
        <fullName evidence="2">Ig-like domain-containing protein</fullName>
    </recommendedName>
</protein>
<keyword evidence="1" id="KW-0812">Transmembrane</keyword>
<dbReference type="PaxDb" id="8022-A0A060YUL9"/>
<dbReference type="InterPro" id="IPR013783">
    <property type="entry name" value="Ig-like_fold"/>
</dbReference>
<dbReference type="STRING" id="8022.A0A060YUL9"/>
<dbReference type="PROSITE" id="PS50835">
    <property type="entry name" value="IG_LIKE"/>
    <property type="match status" value="2"/>
</dbReference>
<dbReference type="Pfam" id="PF07679">
    <property type="entry name" value="I-set"/>
    <property type="match status" value="2"/>
</dbReference>
<dbReference type="PANTHER" id="PTHR45080">
    <property type="entry name" value="CONTACTIN 5"/>
    <property type="match status" value="1"/>
</dbReference>
<dbReference type="InterPro" id="IPR013098">
    <property type="entry name" value="Ig_I-set"/>
</dbReference>
<name>A0A060YUL9_ONCMY</name>
<dbReference type="SMART" id="SM00408">
    <property type="entry name" value="IGc2"/>
    <property type="match status" value="1"/>
</dbReference>
<evidence type="ECO:0000256" key="1">
    <source>
        <dbReference type="SAM" id="Phobius"/>
    </source>
</evidence>
<reference evidence="3" key="1">
    <citation type="journal article" date="2014" name="Nat. Commun.">
        <title>The rainbow trout genome provides novel insights into evolution after whole-genome duplication in vertebrates.</title>
        <authorList>
            <person name="Berthelot C."/>
            <person name="Brunet F."/>
            <person name="Chalopin D."/>
            <person name="Juanchich A."/>
            <person name="Bernard M."/>
            <person name="Noel B."/>
            <person name="Bento P."/>
            <person name="Da Silva C."/>
            <person name="Labadie K."/>
            <person name="Alberti A."/>
            <person name="Aury J.M."/>
            <person name="Louis A."/>
            <person name="Dehais P."/>
            <person name="Bardou P."/>
            <person name="Montfort J."/>
            <person name="Klopp C."/>
            <person name="Cabau C."/>
            <person name="Gaspin C."/>
            <person name="Thorgaard G.H."/>
            <person name="Boussaha M."/>
            <person name="Quillet E."/>
            <person name="Guyomard R."/>
            <person name="Galiana D."/>
            <person name="Bobe J."/>
            <person name="Volff J.N."/>
            <person name="Genet C."/>
            <person name="Wincker P."/>
            <person name="Jaillon O."/>
            <person name="Roest Crollius H."/>
            <person name="Guiguen Y."/>
        </authorList>
    </citation>
    <scope>NUCLEOTIDE SEQUENCE [LARGE SCALE GENOMIC DNA]</scope>
</reference>
<organism evidence="3 4">
    <name type="scientific">Oncorhynchus mykiss</name>
    <name type="common">Rainbow trout</name>
    <name type="synonym">Salmo gairdneri</name>
    <dbReference type="NCBI Taxonomy" id="8022"/>
    <lineage>
        <taxon>Eukaryota</taxon>
        <taxon>Metazoa</taxon>
        <taxon>Chordata</taxon>
        <taxon>Craniata</taxon>
        <taxon>Vertebrata</taxon>
        <taxon>Euteleostomi</taxon>
        <taxon>Actinopterygii</taxon>
        <taxon>Neopterygii</taxon>
        <taxon>Teleostei</taxon>
        <taxon>Protacanthopterygii</taxon>
        <taxon>Salmoniformes</taxon>
        <taxon>Salmonidae</taxon>
        <taxon>Salmoninae</taxon>
        <taxon>Oncorhynchus</taxon>
    </lineage>
</organism>
<dbReference type="Gene3D" id="2.60.40.10">
    <property type="entry name" value="Immunoglobulins"/>
    <property type="match status" value="3"/>
</dbReference>
<dbReference type="EMBL" id="FR920303">
    <property type="protein sequence ID" value="CDQ95242.1"/>
    <property type="molecule type" value="Genomic_DNA"/>
</dbReference>
<feature type="domain" description="Ig-like" evidence="2">
    <location>
        <begin position="213"/>
        <end position="267"/>
    </location>
</feature>
<dbReference type="PANTHER" id="PTHR45080:SF28">
    <property type="entry name" value="HEMICENTIN-2"/>
    <property type="match status" value="1"/>
</dbReference>
<feature type="transmembrane region" description="Helical" evidence="1">
    <location>
        <begin position="34"/>
        <end position="62"/>
    </location>
</feature>
<accession>A0A060YUL9</accession>
<evidence type="ECO:0000313" key="4">
    <source>
        <dbReference type="Proteomes" id="UP000193380"/>
    </source>
</evidence>
<keyword evidence="1" id="KW-1133">Transmembrane helix</keyword>
<dbReference type="InterPro" id="IPR003598">
    <property type="entry name" value="Ig_sub2"/>
</dbReference>
<dbReference type="FunFam" id="2.60.40.10:FF:000130">
    <property type="entry name" value="Hemicentin 1"/>
    <property type="match status" value="1"/>
</dbReference>
<dbReference type="GO" id="GO:0043025">
    <property type="term" value="C:neuronal cell body"/>
    <property type="evidence" value="ECO:0007669"/>
    <property type="project" value="TreeGrafter"/>
</dbReference>
<dbReference type="InterPro" id="IPR003599">
    <property type="entry name" value="Ig_sub"/>
</dbReference>
<keyword evidence="1" id="KW-0472">Membrane</keyword>
<feature type="non-terminal residue" evidence="3">
    <location>
        <position position="1"/>
    </location>
</feature>
<dbReference type="Pfam" id="PF13927">
    <property type="entry name" value="Ig_3"/>
    <property type="match status" value="1"/>
</dbReference>
<dbReference type="GO" id="GO:0005886">
    <property type="term" value="C:plasma membrane"/>
    <property type="evidence" value="ECO:0007669"/>
    <property type="project" value="TreeGrafter"/>
</dbReference>
<gene>
    <name evidence="3" type="ORF">GSONMT00048779001</name>
</gene>
<proteinExistence type="predicted"/>
<dbReference type="GO" id="GO:0007156">
    <property type="term" value="P:homophilic cell adhesion via plasma membrane adhesion molecules"/>
    <property type="evidence" value="ECO:0007669"/>
    <property type="project" value="TreeGrafter"/>
</dbReference>
<dbReference type="InterPro" id="IPR050958">
    <property type="entry name" value="Cell_Adh-Cytoskel_Orgn"/>
</dbReference>
<dbReference type="Proteomes" id="UP000193380">
    <property type="component" value="Unassembled WGS sequence"/>
</dbReference>
<reference evidence="3" key="2">
    <citation type="submission" date="2014-03" db="EMBL/GenBank/DDBJ databases">
        <authorList>
            <person name="Genoscope - CEA"/>
        </authorList>
    </citation>
    <scope>NUCLEOTIDE SEQUENCE</scope>
</reference>
<dbReference type="AlphaFoldDB" id="A0A060YUL9"/>
<dbReference type="GO" id="GO:0008046">
    <property type="term" value="F:axon guidance receptor activity"/>
    <property type="evidence" value="ECO:0007669"/>
    <property type="project" value="TreeGrafter"/>
</dbReference>
<feature type="domain" description="Ig-like" evidence="2">
    <location>
        <begin position="118"/>
        <end position="210"/>
    </location>
</feature>
<evidence type="ECO:0000313" key="3">
    <source>
        <dbReference type="EMBL" id="CDQ95242.1"/>
    </source>
</evidence>
<dbReference type="GO" id="GO:0030424">
    <property type="term" value="C:axon"/>
    <property type="evidence" value="ECO:0007669"/>
    <property type="project" value="TreeGrafter"/>
</dbReference>
<dbReference type="SMART" id="SM00409">
    <property type="entry name" value="IG"/>
    <property type="match status" value="2"/>
</dbReference>
<evidence type="ECO:0000259" key="2">
    <source>
        <dbReference type="PROSITE" id="PS50835"/>
    </source>
</evidence>
<dbReference type="InterPro" id="IPR007110">
    <property type="entry name" value="Ig-like_dom"/>
</dbReference>
<dbReference type="GO" id="GO:0050808">
    <property type="term" value="P:synapse organization"/>
    <property type="evidence" value="ECO:0007669"/>
    <property type="project" value="TreeGrafter"/>
</dbReference>
<dbReference type="SUPFAM" id="SSF48726">
    <property type="entry name" value="Immunoglobulin"/>
    <property type="match status" value="3"/>
</dbReference>